<protein>
    <submittedName>
        <fullName evidence="2">Uncharacterized protein</fullName>
    </submittedName>
</protein>
<dbReference type="Gene3D" id="2.160.20.10">
    <property type="entry name" value="Single-stranded right-handed beta-helix, Pectin lyase-like"/>
    <property type="match status" value="1"/>
</dbReference>
<feature type="compositionally biased region" description="Basic and acidic residues" evidence="1">
    <location>
        <begin position="27"/>
        <end position="37"/>
    </location>
</feature>
<keyword evidence="3" id="KW-1185">Reference proteome</keyword>
<reference evidence="2 3" key="1">
    <citation type="submission" date="2019-03" db="EMBL/GenBank/DDBJ databases">
        <title>Arenimonas daejeonensis sp. nov., isolated from compost.</title>
        <authorList>
            <person name="Jeon C.O."/>
        </authorList>
    </citation>
    <scope>NUCLEOTIDE SEQUENCE [LARGE SCALE GENOMIC DNA]</scope>
    <source>
        <strain evidence="2 3">R29</strain>
    </source>
</reference>
<dbReference type="AlphaFoldDB" id="A0A5C4RRB4"/>
<feature type="region of interest" description="Disordered" evidence="1">
    <location>
        <begin position="22"/>
        <end position="41"/>
    </location>
</feature>
<dbReference type="SMART" id="SM00710">
    <property type="entry name" value="PbH1"/>
    <property type="match status" value="6"/>
</dbReference>
<name>A0A5C4RRB4_9GAMM</name>
<dbReference type="Proteomes" id="UP000305760">
    <property type="component" value="Unassembled WGS sequence"/>
</dbReference>
<accession>A0A5C4RRB4</accession>
<dbReference type="SUPFAM" id="SSF51126">
    <property type="entry name" value="Pectin lyase-like"/>
    <property type="match status" value="1"/>
</dbReference>
<evidence type="ECO:0000313" key="2">
    <source>
        <dbReference type="EMBL" id="TNJ33843.1"/>
    </source>
</evidence>
<evidence type="ECO:0000313" key="3">
    <source>
        <dbReference type="Proteomes" id="UP000305760"/>
    </source>
</evidence>
<proteinExistence type="predicted"/>
<dbReference type="InterPro" id="IPR006626">
    <property type="entry name" value="PbH1"/>
</dbReference>
<dbReference type="InterPro" id="IPR011050">
    <property type="entry name" value="Pectin_lyase_fold/virulence"/>
</dbReference>
<gene>
    <name evidence="2" type="ORF">E1B00_10970</name>
</gene>
<evidence type="ECO:0000256" key="1">
    <source>
        <dbReference type="SAM" id="MobiDB-lite"/>
    </source>
</evidence>
<dbReference type="OrthoDB" id="6029529at2"/>
<dbReference type="EMBL" id="SMDR01000002">
    <property type="protein sequence ID" value="TNJ33843.1"/>
    <property type="molecule type" value="Genomic_DNA"/>
</dbReference>
<comment type="caution">
    <text evidence="2">The sequence shown here is derived from an EMBL/GenBank/DDBJ whole genome shotgun (WGS) entry which is preliminary data.</text>
</comment>
<sequence>MGARGSRRLNLPGCLGILAAGNQGAGTHDRSPRHDAARGYARRSRRIPPVAFRPNGAAAASASFRRKAQRGTFMRNQLLMTLVLFVPTLPSAAQAQSTPSCSVIESLPATISTGGNYCLAANAEVNITTGAAVTINSNDVTLDCRDFTITNLATSNAGTSSAIRAVNRNNVQIRNCRLMGGFTDGIYMHMLLGGSTTSFYNRVEDNYIAGPFRYGILAYGSAIEVRGNTIYDVGGQAASPAMGIRVGGSSVSSFKFQVVERNLVAGTNSPFNHAYGIYSDNSIGAMFLNNTISGTYGLAPNYKGYGIRVANGSGVTIRGNIVGGGGRDNEVGIQTPSNGGWCYDNQIRTYPTATLGCDASLGNF</sequence>
<organism evidence="2 3">
    <name type="scientific">Arenimonas terrae</name>
    <dbReference type="NCBI Taxonomy" id="2546226"/>
    <lineage>
        <taxon>Bacteria</taxon>
        <taxon>Pseudomonadati</taxon>
        <taxon>Pseudomonadota</taxon>
        <taxon>Gammaproteobacteria</taxon>
        <taxon>Lysobacterales</taxon>
        <taxon>Lysobacteraceae</taxon>
        <taxon>Arenimonas</taxon>
    </lineage>
</organism>
<dbReference type="InterPro" id="IPR012334">
    <property type="entry name" value="Pectin_lyas_fold"/>
</dbReference>